<dbReference type="SMART" id="SM00355">
    <property type="entry name" value="ZnF_C2H2"/>
    <property type="match status" value="9"/>
</dbReference>
<dbReference type="PROSITE" id="PS50157">
    <property type="entry name" value="ZINC_FINGER_C2H2_2"/>
    <property type="match status" value="7"/>
</dbReference>
<dbReference type="AlphaFoldDB" id="A0AAD7Y8E3"/>
<keyword evidence="4 7" id="KW-0863">Zinc-finger</keyword>
<sequence length="563" mass="65756">MALINNALSSIINRKKDFCCLCLCTLEEEPIRLNDEVVVNINSFDYDTVISEVLSFIFDEEMYSYISTFNMLCDQCTKSAISGYRFKHTCQKNAEYVTDVLDKVTNNFEYATPELFDCTSLYVSLNPQDLTSKQFYDTKKNVNTPRAALRRFRTLDNTNKIKVEDIFLNKIKEEQKENDKSKNKKSRNTIDIPTNEMLIDKNNRELLRCRECYKEYPTIWNLRNHFIRVHAPKKFKCSECPRSYGSSSFLEAHKAESHCRLVCSECGKSFNNKHTLKMHELGHHLSLVCQDCGRVYKNKTTFRKHIELKVCGKETRANPAEATFTCDYCNKKYTQKVSLRVHIQHEHGNYKSHVCEWCGKKFWAQSRLKAHSVKHTRERNFPCSICGGKFVTRESLLYHTRTHTGEKPYKCPHCDCRFLSASRRTDHVKRHHLGATLECKICHSKFNTKTFLLKHQKTHTESENKTKLPYQDMKTNTRKQNYEDHSLTVSVSDTKPKNLWQISKVDEDTIPSFQKIIDSSEVDLEQFTEQVYEDESTRQSSEDGKVYLEVSDDADDYIKILGV</sequence>
<keyword evidence="2" id="KW-0479">Metal-binding</keyword>
<evidence type="ECO:0000313" key="9">
    <source>
        <dbReference type="EMBL" id="KAJ8706048.1"/>
    </source>
</evidence>
<dbReference type="InterPro" id="IPR050758">
    <property type="entry name" value="Znf_C2H2-type"/>
</dbReference>
<feature type="domain" description="C2H2-type" evidence="8">
    <location>
        <begin position="235"/>
        <end position="258"/>
    </location>
</feature>
<feature type="domain" description="C2H2-type" evidence="8">
    <location>
        <begin position="381"/>
        <end position="408"/>
    </location>
</feature>
<protein>
    <recommendedName>
        <fullName evidence="8">C2H2-type domain-containing protein</fullName>
    </recommendedName>
</protein>
<dbReference type="SUPFAM" id="SSF57667">
    <property type="entry name" value="beta-beta-alpha zinc fingers"/>
    <property type="match status" value="5"/>
</dbReference>
<accession>A0AAD7Y8E3</accession>
<organism evidence="9 10">
    <name type="scientific">Mythimna separata</name>
    <name type="common">Oriental armyworm</name>
    <name type="synonym">Pseudaletia separata</name>
    <dbReference type="NCBI Taxonomy" id="271217"/>
    <lineage>
        <taxon>Eukaryota</taxon>
        <taxon>Metazoa</taxon>
        <taxon>Ecdysozoa</taxon>
        <taxon>Arthropoda</taxon>
        <taxon>Hexapoda</taxon>
        <taxon>Insecta</taxon>
        <taxon>Pterygota</taxon>
        <taxon>Neoptera</taxon>
        <taxon>Endopterygota</taxon>
        <taxon>Lepidoptera</taxon>
        <taxon>Glossata</taxon>
        <taxon>Ditrysia</taxon>
        <taxon>Noctuoidea</taxon>
        <taxon>Noctuidae</taxon>
        <taxon>Noctuinae</taxon>
        <taxon>Hadenini</taxon>
        <taxon>Mythimna</taxon>
    </lineage>
</organism>
<keyword evidence="5" id="KW-0862">Zinc</keyword>
<keyword evidence="10" id="KW-1185">Reference proteome</keyword>
<name>A0AAD7Y8E3_MYTSE</name>
<feature type="domain" description="C2H2-type" evidence="8">
    <location>
        <begin position="324"/>
        <end position="352"/>
    </location>
</feature>
<evidence type="ECO:0000256" key="2">
    <source>
        <dbReference type="ARBA" id="ARBA00022723"/>
    </source>
</evidence>
<keyword evidence="6" id="KW-0539">Nucleus</keyword>
<evidence type="ECO:0000256" key="6">
    <source>
        <dbReference type="ARBA" id="ARBA00023242"/>
    </source>
</evidence>
<dbReference type="Pfam" id="PF00096">
    <property type="entry name" value="zf-C2H2"/>
    <property type="match status" value="5"/>
</dbReference>
<dbReference type="FunFam" id="3.30.160.60:FF:000870">
    <property type="entry name" value="zinc finger protein 197 isoform X1"/>
    <property type="match status" value="1"/>
</dbReference>
<feature type="domain" description="C2H2-type" evidence="8">
    <location>
        <begin position="261"/>
        <end position="283"/>
    </location>
</feature>
<dbReference type="EMBL" id="JARGEI010000029">
    <property type="protein sequence ID" value="KAJ8706048.1"/>
    <property type="molecule type" value="Genomic_DNA"/>
</dbReference>
<proteinExistence type="predicted"/>
<gene>
    <name evidence="9" type="ORF">PYW07_010825</name>
</gene>
<evidence type="ECO:0000313" key="10">
    <source>
        <dbReference type="Proteomes" id="UP001231518"/>
    </source>
</evidence>
<evidence type="ECO:0000256" key="1">
    <source>
        <dbReference type="ARBA" id="ARBA00004123"/>
    </source>
</evidence>
<comment type="subcellular location">
    <subcellularLocation>
        <location evidence="1">Nucleus</location>
    </subcellularLocation>
</comment>
<dbReference type="Gene3D" id="3.30.160.60">
    <property type="entry name" value="Classic Zinc Finger"/>
    <property type="match status" value="6"/>
</dbReference>
<evidence type="ECO:0000256" key="3">
    <source>
        <dbReference type="ARBA" id="ARBA00022737"/>
    </source>
</evidence>
<dbReference type="PROSITE" id="PS00028">
    <property type="entry name" value="ZINC_FINGER_C2H2_1"/>
    <property type="match status" value="6"/>
</dbReference>
<dbReference type="GO" id="GO:0008270">
    <property type="term" value="F:zinc ion binding"/>
    <property type="evidence" value="ECO:0007669"/>
    <property type="project" value="UniProtKB-KW"/>
</dbReference>
<dbReference type="InterPro" id="IPR036236">
    <property type="entry name" value="Znf_C2H2_sf"/>
</dbReference>
<evidence type="ECO:0000256" key="7">
    <source>
        <dbReference type="PROSITE-ProRule" id="PRU00042"/>
    </source>
</evidence>
<feature type="domain" description="C2H2-type" evidence="8">
    <location>
        <begin position="409"/>
        <end position="437"/>
    </location>
</feature>
<dbReference type="GO" id="GO:0005634">
    <property type="term" value="C:nucleus"/>
    <property type="evidence" value="ECO:0007669"/>
    <property type="project" value="UniProtKB-SubCell"/>
</dbReference>
<keyword evidence="3" id="KW-0677">Repeat</keyword>
<evidence type="ECO:0000256" key="4">
    <source>
        <dbReference type="ARBA" id="ARBA00022771"/>
    </source>
</evidence>
<dbReference type="PANTHER" id="PTHR23234:SF10">
    <property type="entry name" value="RIKEN CDNA 6720489N17 GENE-RELATED"/>
    <property type="match status" value="1"/>
</dbReference>
<feature type="domain" description="C2H2-type" evidence="8">
    <location>
        <begin position="437"/>
        <end position="464"/>
    </location>
</feature>
<dbReference type="Proteomes" id="UP001231518">
    <property type="component" value="Chromosome 26"/>
</dbReference>
<dbReference type="InterPro" id="IPR013087">
    <property type="entry name" value="Znf_C2H2_type"/>
</dbReference>
<feature type="domain" description="C2H2-type" evidence="8">
    <location>
        <begin position="353"/>
        <end position="380"/>
    </location>
</feature>
<reference evidence="9" key="1">
    <citation type="submission" date="2023-03" db="EMBL/GenBank/DDBJ databases">
        <title>Chromosome-level genomes of two armyworms, Mythimna separata and Mythimna loreyi, provide insights into the biosynthesis and reception of sex pheromones.</title>
        <authorList>
            <person name="Zhao H."/>
        </authorList>
    </citation>
    <scope>NUCLEOTIDE SEQUENCE</scope>
    <source>
        <strain evidence="9">BeijingLab</strain>
        <tissue evidence="9">Pupa</tissue>
    </source>
</reference>
<evidence type="ECO:0000256" key="5">
    <source>
        <dbReference type="ARBA" id="ARBA00022833"/>
    </source>
</evidence>
<dbReference type="PANTHER" id="PTHR23234">
    <property type="entry name" value="ZNF44 PROTEIN"/>
    <property type="match status" value="1"/>
</dbReference>
<evidence type="ECO:0000259" key="8">
    <source>
        <dbReference type="PROSITE" id="PS50157"/>
    </source>
</evidence>
<comment type="caution">
    <text evidence="9">The sequence shown here is derived from an EMBL/GenBank/DDBJ whole genome shotgun (WGS) entry which is preliminary data.</text>
</comment>